<feature type="compositionally biased region" description="Acidic residues" evidence="1">
    <location>
        <begin position="270"/>
        <end position="279"/>
    </location>
</feature>
<evidence type="ECO:0000313" key="2">
    <source>
        <dbReference type="EMBL" id="KAK7805631.1"/>
    </source>
</evidence>
<feature type="non-terminal residue" evidence="2">
    <location>
        <position position="1"/>
    </location>
</feature>
<dbReference type="AlphaFoldDB" id="A0AAW0HU18"/>
<name>A0AAW0HU18_MYOGA</name>
<protein>
    <submittedName>
        <fullName evidence="2">Uncharacterized protein</fullName>
    </submittedName>
</protein>
<dbReference type="Proteomes" id="UP001488838">
    <property type="component" value="Unassembled WGS sequence"/>
</dbReference>
<sequence length="279" mass="32547">PHALHFHKMIKVGDASHKDVSENSFQNKINNDAKINTMLPRNIRIKQTTRKHWETPDAREYKHKNTVTQEGWAETYESHPKISGKFPPTTSNYTSLERYSILGPATDEASWQEHGNMEIRDNQETLMKQEKRNNFIYHTCHDDIKELTVDFLSMSRLGERTRSCCEDIQVKSRPIKALVLKLQTYQMIVRTFENRNQASYVSDAHGHYQILQQVFRTPLEAVVLFQNDYDLRKLRNKAQVCHPLPLPNDSGPDPQDPWSPFSLARKATETDIDEEDRKD</sequence>
<reference evidence="2 3" key="1">
    <citation type="journal article" date="2023" name="bioRxiv">
        <title>Conserved and derived expression patterns and positive selection on dental genes reveal complex evolutionary context of ever-growing rodent molars.</title>
        <authorList>
            <person name="Calamari Z.T."/>
            <person name="Song A."/>
            <person name="Cohen E."/>
            <person name="Akter M."/>
            <person name="Roy R.D."/>
            <person name="Hallikas O."/>
            <person name="Christensen M.M."/>
            <person name="Li P."/>
            <person name="Marangoni P."/>
            <person name="Jernvall J."/>
            <person name="Klein O.D."/>
        </authorList>
    </citation>
    <scope>NUCLEOTIDE SEQUENCE [LARGE SCALE GENOMIC DNA]</scope>
    <source>
        <strain evidence="2">V071</strain>
    </source>
</reference>
<comment type="caution">
    <text evidence="2">The sequence shown here is derived from an EMBL/GenBank/DDBJ whole genome shotgun (WGS) entry which is preliminary data.</text>
</comment>
<evidence type="ECO:0000313" key="3">
    <source>
        <dbReference type="Proteomes" id="UP001488838"/>
    </source>
</evidence>
<organism evidence="2 3">
    <name type="scientific">Myodes glareolus</name>
    <name type="common">Bank vole</name>
    <name type="synonym">Clethrionomys glareolus</name>
    <dbReference type="NCBI Taxonomy" id="447135"/>
    <lineage>
        <taxon>Eukaryota</taxon>
        <taxon>Metazoa</taxon>
        <taxon>Chordata</taxon>
        <taxon>Craniata</taxon>
        <taxon>Vertebrata</taxon>
        <taxon>Euteleostomi</taxon>
        <taxon>Mammalia</taxon>
        <taxon>Eutheria</taxon>
        <taxon>Euarchontoglires</taxon>
        <taxon>Glires</taxon>
        <taxon>Rodentia</taxon>
        <taxon>Myomorpha</taxon>
        <taxon>Muroidea</taxon>
        <taxon>Cricetidae</taxon>
        <taxon>Arvicolinae</taxon>
        <taxon>Myodes</taxon>
    </lineage>
</organism>
<accession>A0AAW0HU18</accession>
<proteinExistence type="predicted"/>
<feature type="non-terminal residue" evidence="2">
    <location>
        <position position="279"/>
    </location>
</feature>
<gene>
    <name evidence="2" type="ORF">U0070_005507</name>
</gene>
<dbReference type="EMBL" id="JBBHLL010000334">
    <property type="protein sequence ID" value="KAK7805631.1"/>
    <property type="molecule type" value="Genomic_DNA"/>
</dbReference>
<keyword evidence="3" id="KW-1185">Reference proteome</keyword>
<feature type="region of interest" description="Disordered" evidence="1">
    <location>
        <begin position="243"/>
        <end position="279"/>
    </location>
</feature>
<evidence type="ECO:0000256" key="1">
    <source>
        <dbReference type="SAM" id="MobiDB-lite"/>
    </source>
</evidence>